<protein>
    <recommendedName>
        <fullName evidence="3">MULE transposase domain-containing protein</fullName>
    </recommendedName>
</protein>
<dbReference type="Proteomes" id="UP000663887">
    <property type="component" value="Unassembled WGS sequence"/>
</dbReference>
<dbReference type="AlphaFoldDB" id="A0A816N4T9"/>
<comment type="caution">
    <text evidence="1">The sequence shown here is derived from an EMBL/GenBank/DDBJ whole genome shotgun (WGS) entry which is preliminary data.</text>
</comment>
<accession>A0A816N4T9</accession>
<evidence type="ECO:0000313" key="1">
    <source>
        <dbReference type="EMBL" id="CAF2031254.1"/>
    </source>
</evidence>
<name>A0A816N4T9_9BILA</name>
<gene>
    <name evidence="1" type="ORF">XDN619_LOCUS5083</name>
</gene>
<reference evidence="1" key="1">
    <citation type="submission" date="2021-02" db="EMBL/GenBank/DDBJ databases">
        <authorList>
            <person name="Nowell W R."/>
        </authorList>
    </citation>
    <scope>NUCLEOTIDE SEQUENCE</scope>
</reference>
<dbReference type="EMBL" id="CAJNRG010001261">
    <property type="protein sequence ID" value="CAF2031254.1"/>
    <property type="molecule type" value="Genomic_DNA"/>
</dbReference>
<organism evidence="1 2">
    <name type="scientific">Rotaria magnacalcarata</name>
    <dbReference type="NCBI Taxonomy" id="392030"/>
    <lineage>
        <taxon>Eukaryota</taxon>
        <taxon>Metazoa</taxon>
        <taxon>Spiralia</taxon>
        <taxon>Gnathifera</taxon>
        <taxon>Rotifera</taxon>
        <taxon>Eurotatoria</taxon>
        <taxon>Bdelloidea</taxon>
        <taxon>Philodinida</taxon>
        <taxon>Philodinidae</taxon>
        <taxon>Rotaria</taxon>
    </lineage>
</organism>
<evidence type="ECO:0000313" key="2">
    <source>
        <dbReference type="Proteomes" id="UP000663887"/>
    </source>
</evidence>
<sequence>MFCKECYFGSRCQFTTKGFGLSLDDILGYSCLFHFGQCIWRQIQSHGLQKKYQEDKSFHLGIKKLIALAFVPVLDVIKAFDLIADDFDDDADDFLGYFEKTWIGESKKRGIGRKKPLFTIELWNVYDRTVANLPRSNNSIEGWHNAFTKRVAIVHPSVSKLTEKIRREQSKFELDIAQIRQGQDPKPKKLKYRKLNERIKRLADDYHNLDLGEYLKGLAVNMSL</sequence>
<evidence type="ECO:0008006" key="3">
    <source>
        <dbReference type="Google" id="ProtNLM"/>
    </source>
</evidence>
<proteinExistence type="predicted"/>